<dbReference type="OrthoDB" id="201515at2759"/>
<organism evidence="2 3">
    <name type="scientific">Candida verbasci</name>
    <dbReference type="NCBI Taxonomy" id="1227364"/>
    <lineage>
        <taxon>Eukaryota</taxon>
        <taxon>Fungi</taxon>
        <taxon>Dikarya</taxon>
        <taxon>Ascomycota</taxon>
        <taxon>Saccharomycotina</taxon>
        <taxon>Pichiomycetes</taxon>
        <taxon>Debaryomycetaceae</taxon>
        <taxon>Candida/Lodderomyces clade</taxon>
        <taxon>Candida</taxon>
    </lineage>
</organism>
<dbReference type="Pfam" id="PF00795">
    <property type="entry name" value="CN_hydrolase"/>
    <property type="match status" value="1"/>
</dbReference>
<protein>
    <recommendedName>
        <fullName evidence="1">CN hydrolase domain-containing protein</fullName>
    </recommendedName>
</protein>
<dbReference type="PANTHER" id="PTHR11750">
    <property type="entry name" value="PROTEIN N-TERMINAL AMIDASE"/>
    <property type="match status" value="1"/>
</dbReference>
<name>A0A9W4TR00_9ASCO</name>
<sequence length="306" mass="35300">MKLRVAIIQLNSILRQPTQNITKIHNLISSKPNFKNVDLIVLPEMSITGYYFKSSQDITPYLESTNSFGPSLNFARDLSRKYNCFTVIGYPESDNSKIYNSCATFNRTGKLIHNYRKTFLYETDEVWGCEENPNKGFPATKLKFKDDEEDVIVNFGICMDLNPYKFEAPFHAFEFGSSCLNQKARLIICPMNWLTNESPSLHKEIQETKRCEMAKELEAKMKLDNSPNVTNLNYWILRFYPYLQDELTWLKDDDKVHVLIANRVGVEDDIVYGGSSCTLKFNDGENYLSSVLGQCKEDILIHDIDV</sequence>
<feature type="domain" description="CN hydrolase" evidence="1">
    <location>
        <begin position="3"/>
        <end position="306"/>
    </location>
</feature>
<evidence type="ECO:0000259" key="1">
    <source>
        <dbReference type="PROSITE" id="PS50263"/>
    </source>
</evidence>
<dbReference type="GO" id="GO:0070773">
    <property type="term" value="F:protein-N-terminal glutamine amidohydrolase activity"/>
    <property type="evidence" value="ECO:0007669"/>
    <property type="project" value="InterPro"/>
</dbReference>
<gene>
    <name evidence="2" type="ORF">CANVERA_P1154</name>
</gene>
<dbReference type="GO" id="GO:0008418">
    <property type="term" value="F:protein-N-terminal asparagine amidohydrolase activity"/>
    <property type="evidence" value="ECO:0007669"/>
    <property type="project" value="InterPro"/>
</dbReference>
<dbReference type="EMBL" id="CANTUO010000001">
    <property type="protein sequence ID" value="CAI5756636.1"/>
    <property type="molecule type" value="Genomic_DNA"/>
</dbReference>
<dbReference type="Proteomes" id="UP001152885">
    <property type="component" value="Unassembled WGS sequence"/>
</dbReference>
<evidence type="ECO:0000313" key="3">
    <source>
        <dbReference type="Proteomes" id="UP001152885"/>
    </source>
</evidence>
<dbReference type="InterPro" id="IPR039703">
    <property type="entry name" value="Nta1"/>
</dbReference>
<dbReference type="InterPro" id="IPR003010">
    <property type="entry name" value="C-N_Hydrolase"/>
</dbReference>
<accession>A0A9W4TR00</accession>
<dbReference type="PROSITE" id="PS50263">
    <property type="entry name" value="CN_HYDROLASE"/>
    <property type="match status" value="1"/>
</dbReference>
<evidence type="ECO:0000313" key="2">
    <source>
        <dbReference type="EMBL" id="CAI5756636.1"/>
    </source>
</evidence>
<dbReference type="GO" id="GO:0030163">
    <property type="term" value="P:protein catabolic process"/>
    <property type="evidence" value="ECO:0007669"/>
    <property type="project" value="TreeGrafter"/>
</dbReference>
<dbReference type="AlphaFoldDB" id="A0A9W4TR00"/>
<dbReference type="Gene3D" id="3.60.110.10">
    <property type="entry name" value="Carbon-nitrogen hydrolase"/>
    <property type="match status" value="1"/>
</dbReference>
<reference evidence="2" key="1">
    <citation type="submission" date="2022-12" db="EMBL/GenBank/DDBJ databases">
        <authorList>
            <person name="Brejova B."/>
        </authorList>
    </citation>
    <scope>NUCLEOTIDE SEQUENCE</scope>
</reference>
<keyword evidence="3" id="KW-1185">Reference proteome</keyword>
<dbReference type="SUPFAM" id="SSF56317">
    <property type="entry name" value="Carbon-nitrogen hydrolase"/>
    <property type="match status" value="1"/>
</dbReference>
<proteinExistence type="predicted"/>
<dbReference type="InterPro" id="IPR036526">
    <property type="entry name" value="C-N_Hydrolase_sf"/>
</dbReference>
<dbReference type="PANTHER" id="PTHR11750:SF26">
    <property type="entry name" value="PROTEIN N-TERMINAL AMIDASE"/>
    <property type="match status" value="1"/>
</dbReference>
<comment type="caution">
    <text evidence="2">The sequence shown here is derived from an EMBL/GenBank/DDBJ whole genome shotgun (WGS) entry which is preliminary data.</text>
</comment>